<protein>
    <submittedName>
        <fullName evidence="2">Uncharacterized protein</fullName>
    </submittedName>
</protein>
<dbReference type="AlphaFoldDB" id="A0A7R9FMW4"/>
<dbReference type="OrthoDB" id="1607513at2759"/>
<feature type="region of interest" description="Disordered" evidence="1">
    <location>
        <begin position="93"/>
        <end position="114"/>
    </location>
</feature>
<dbReference type="EMBL" id="LR901737">
    <property type="protein sequence ID" value="CAD7249289.1"/>
    <property type="molecule type" value="Genomic_DNA"/>
</dbReference>
<gene>
    <name evidence="2" type="ORF">DSTB1V02_LOCUS9087</name>
</gene>
<evidence type="ECO:0000313" key="2">
    <source>
        <dbReference type="EMBL" id="CAD7249289.1"/>
    </source>
</evidence>
<name>A0A7R9FMW4_9CRUS</name>
<dbReference type="Proteomes" id="UP000677054">
    <property type="component" value="Unassembled WGS sequence"/>
</dbReference>
<dbReference type="EMBL" id="CAJPEV010002220">
    <property type="protein sequence ID" value="CAG0896152.1"/>
    <property type="molecule type" value="Genomic_DNA"/>
</dbReference>
<dbReference type="SUPFAM" id="SSF53098">
    <property type="entry name" value="Ribonuclease H-like"/>
    <property type="match status" value="1"/>
</dbReference>
<keyword evidence="3" id="KW-1185">Reference proteome</keyword>
<sequence>MGVCESNATASLIGPLVQGIEKVLEGTSSPGAGTMEEQIISQIRSRFSPTMRNKQVLLATLLDPRFKDIAFPDGSSKCRAKEFLLQELQHLHEESGTKSRTTSTKTSPLTETGPKTTSIWQALNQALSQSQPLTEDPKSAKWNSEIDQYLSTSTLPIDDNPFLYWKRLWAEDIIAVICETRRSQGPQQVSAAFLLYWEIFQSCKGEGIRMISQLMSHKSLPMLCLGCDIAIRNQSGSDNFPAATQLEWVQIGQRVTWFSQWRHWFTLLDLEETELAQHGGPPEGCLPSTHSLLGFSVQWWCVCCFHEAELVSQHPCHVVDWSLILFRRVQIIMEIRSI</sequence>
<evidence type="ECO:0000313" key="3">
    <source>
        <dbReference type="Proteomes" id="UP000677054"/>
    </source>
</evidence>
<reference evidence="2" key="1">
    <citation type="submission" date="2020-11" db="EMBL/GenBank/DDBJ databases">
        <authorList>
            <person name="Tran Van P."/>
        </authorList>
    </citation>
    <scope>NUCLEOTIDE SEQUENCE</scope>
</reference>
<feature type="compositionally biased region" description="Low complexity" evidence="1">
    <location>
        <begin position="98"/>
        <end position="112"/>
    </location>
</feature>
<evidence type="ECO:0000256" key="1">
    <source>
        <dbReference type="SAM" id="MobiDB-lite"/>
    </source>
</evidence>
<proteinExistence type="predicted"/>
<organism evidence="2">
    <name type="scientific">Darwinula stevensoni</name>
    <dbReference type="NCBI Taxonomy" id="69355"/>
    <lineage>
        <taxon>Eukaryota</taxon>
        <taxon>Metazoa</taxon>
        <taxon>Ecdysozoa</taxon>
        <taxon>Arthropoda</taxon>
        <taxon>Crustacea</taxon>
        <taxon>Oligostraca</taxon>
        <taxon>Ostracoda</taxon>
        <taxon>Podocopa</taxon>
        <taxon>Podocopida</taxon>
        <taxon>Darwinulocopina</taxon>
        <taxon>Darwinuloidea</taxon>
        <taxon>Darwinulidae</taxon>
        <taxon>Darwinula</taxon>
    </lineage>
</organism>
<dbReference type="InterPro" id="IPR012337">
    <property type="entry name" value="RNaseH-like_sf"/>
</dbReference>
<accession>A0A7R9FMW4</accession>